<reference evidence="3 4" key="1">
    <citation type="submission" date="2018-11" db="EMBL/GenBank/DDBJ databases">
        <authorList>
            <consortium name="Pathogen Informatics"/>
        </authorList>
    </citation>
    <scope>NUCLEOTIDE SEQUENCE [LARGE SCALE GENOMIC DNA]</scope>
</reference>
<evidence type="ECO:0000313" key="3">
    <source>
        <dbReference type="EMBL" id="VDN13832.1"/>
    </source>
</evidence>
<dbReference type="EMBL" id="UYRU01057492">
    <property type="protein sequence ID" value="VDN13832.1"/>
    <property type="molecule type" value="Genomic_DNA"/>
</dbReference>
<evidence type="ECO:0000256" key="2">
    <source>
        <dbReference type="SAM" id="MobiDB-lite"/>
    </source>
</evidence>
<accession>A0A3P7P0C5</accession>
<dbReference type="OrthoDB" id="6287308at2759"/>
<evidence type="ECO:0000256" key="1">
    <source>
        <dbReference type="PROSITE-ProRule" id="PRU00235"/>
    </source>
</evidence>
<protein>
    <submittedName>
        <fullName evidence="3">Uncharacterized protein</fullName>
    </submittedName>
</protein>
<keyword evidence="4" id="KW-1185">Reference proteome</keyword>
<feature type="region of interest" description="Disordered" evidence="2">
    <location>
        <begin position="122"/>
        <end position="150"/>
    </location>
</feature>
<feature type="region of interest" description="Disordered" evidence="2">
    <location>
        <begin position="68"/>
        <end position="89"/>
    </location>
</feature>
<dbReference type="InterPro" id="IPR000408">
    <property type="entry name" value="Reg_chr_condens"/>
</dbReference>
<dbReference type="Pfam" id="PF00415">
    <property type="entry name" value="RCC1"/>
    <property type="match status" value="1"/>
</dbReference>
<feature type="region of interest" description="Disordered" evidence="2">
    <location>
        <begin position="1"/>
        <end position="20"/>
    </location>
</feature>
<proteinExistence type="predicted"/>
<name>A0A3P7P0C5_DIBLA</name>
<feature type="repeat" description="RCC1" evidence="1">
    <location>
        <begin position="298"/>
        <end position="349"/>
    </location>
</feature>
<dbReference type="SUPFAM" id="SSF50985">
    <property type="entry name" value="RCC1/BLIP-II"/>
    <property type="match status" value="1"/>
</dbReference>
<gene>
    <name evidence="3" type="ORF">DILT_LOCUS9663</name>
</gene>
<dbReference type="Gene3D" id="2.130.10.30">
    <property type="entry name" value="Regulator of chromosome condensation 1/beta-lactamase-inhibitor protein II"/>
    <property type="match status" value="1"/>
</dbReference>
<dbReference type="PROSITE" id="PS50012">
    <property type="entry name" value="RCC1_3"/>
    <property type="match status" value="1"/>
</dbReference>
<feature type="compositionally biased region" description="Low complexity" evidence="2">
    <location>
        <begin position="126"/>
        <end position="150"/>
    </location>
</feature>
<evidence type="ECO:0000313" key="4">
    <source>
        <dbReference type="Proteomes" id="UP000281553"/>
    </source>
</evidence>
<feature type="compositionally biased region" description="Polar residues" evidence="2">
    <location>
        <begin position="73"/>
        <end position="88"/>
    </location>
</feature>
<dbReference type="Proteomes" id="UP000281553">
    <property type="component" value="Unassembled WGS sequence"/>
</dbReference>
<dbReference type="InterPro" id="IPR009091">
    <property type="entry name" value="RCC1/BLIP-II"/>
</dbReference>
<sequence>MWSASPSPERQHSLGSSLASSSNSLLSSYVAIGDRVQICVAEPRWGWGQVTPQSIGRVTGKYFLRQDPKTPGLISSKTPATGEPSTSPLEDAQCVVQVRFPEQSKWTGPVSEVRRVVTCGEPIRRSSSSSSSSTSADDHNSTLSSASWANPSSMSEHCSIAQYAQSNPKDSIPAITVNDVWKIHELTTEGSDSPSPSADRLWVYETFASTRSSELLLEGWRAERELLLGLTCPTKECFTEFARTGFSSRSPFAKEARQRLSNRVRKWFGETLSDSPSSPTQPPEATDVEEDCLRTDVGNVFAWGLNDKEQLGGPRGSKVKLPQFNTALSVLRPVQIVGGSKCLFVVTEVLSLPYTLTW</sequence>
<organism evidence="3 4">
    <name type="scientific">Dibothriocephalus latus</name>
    <name type="common">Fish tapeworm</name>
    <name type="synonym">Diphyllobothrium latum</name>
    <dbReference type="NCBI Taxonomy" id="60516"/>
    <lineage>
        <taxon>Eukaryota</taxon>
        <taxon>Metazoa</taxon>
        <taxon>Spiralia</taxon>
        <taxon>Lophotrochozoa</taxon>
        <taxon>Platyhelminthes</taxon>
        <taxon>Cestoda</taxon>
        <taxon>Eucestoda</taxon>
        <taxon>Diphyllobothriidea</taxon>
        <taxon>Diphyllobothriidae</taxon>
        <taxon>Dibothriocephalus</taxon>
    </lineage>
</organism>
<dbReference type="AlphaFoldDB" id="A0A3P7P0C5"/>